<feature type="compositionally biased region" description="Basic and acidic residues" evidence="2">
    <location>
        <begin position="2266"/>
        <end position="2281"/>
    </location>
</feature>
<accession>A0A9P1NZ38</accession>
<feature type="compositionally biased region" description="Basic and acidic residues" evidence="2">
    <location>
        <begin position="691"/>
        <end position="718"/>
    </location>
</feature>
<evidence type="ECO:0000313" key="4">
    <source>
        <dbReference type="EMBL" id="CDM95423.1"/>
    </source>
</evidence>
<feature type="compositionally biased region" description="Basic and acidic residues" evidence="2">
    <location>
        <begin position="851"/>
        <end position="866"/>
    </location>
</feature>
<feature type="compositionally biased region" description="Basic residues" evidence="2">
    <location>
        <begin position="658"/>
        <end position="669"/>
    </location>
</feature>
<dbReference type="GO" id="GO:0043484">
    <property type="term" value="P:regulation of RNA splicing"/>
    <property type="evidence" value="ECO:0007669"/>
    <property type="project" value="InterPro"/>
</dbReference>
<organism evidence="4 5">
    <name type="scientific">Limnospira indica PCC 8005</name>
    <dbReference type="NCBI Taxonomy" id="376219"/>
    <lineage>
        <taxon>Bacteria</taxon>
        <taxon>Bacillati</taxon>
        <taxon>Cyanobacteriota</taxon>
        <taxon>Cyanophyceae</taxon>
        <taxon>Oscillatoriophycideae</taxon>
        <taxon>Oscillatoriales</taxon>
        <taxon>Sirenicapillariaceae</taxon>
        <taxon>Limnospira</taxon>
    </lineage>
</organism>
<feature type="region of interest" description="Disordered" evidence="2">
    <location>
        <begin position="80"/>
        <end position="150"/>
    </location>
</feature>
<feature type="region of interest" description="Disordered" evidence="2">
    <location>
        <begin position="981"/>
        <end position="1076"/>
    </location>
</feature>
<feature type="compositionally biased region" description="Basic and acidic residues" evidence="2">
    <location>
        <begin position="1019"/>
        <end position="1032"/>
    </location>
</feature>
<feature type="region of interest" description="Disordered" evidence="2">
    <location>
        <begin position="2250"/>
        <end position="2304"/>
    </location>
</feature>
<feature type="region of interest" description="Disordered" evidence="2">
    <location>
        <begin position="466"/>
        <end position="500"/>
    </location>
</feature>
<dbReference type="GO" id="GO:0051726">
    <property type="term" value="P:regulation of cell cycle"/>
    <property type="evidence" value="ECO:0007669"/>
    <property type="project" value="InterPro"/>
</dbReference>
<feature type="compositionally biased region" description="Pro residues" evidence="2">
    <location>
        <begin position="118"/>
        <end position="131"/>
    </location>
</feature>
<sequence length="2339" mass="262214">MSKIRTKAPQLSPTTNRVQTKKTLPRGRSSFTSETETATSETLTEGRSPFFSPPTPPEIQPQSYPVSGYQFNRVSILEYTPAKLQPKRLITPPEEEDREAETDIGGEEIAEMDELAPPSAPPPEENPPKPPDTQLQRQPKGGGSFVASSQIANRIIRRKGRGIPLPDPAREFMESRFENDFSGVRLHTDSEAVQLSHNLRAKAFTHENDIYFNAGQYNPNSVGGRRLLAHELTHTIQQTGARVQRKYKGDRPRKINRMQRKAIGRVQRSDEENVSINLKPLSATISSLGSSPIQRSDEENVSINLKPLSATISSLGSSPIQRSDEENVSINLKPLSATISSLGSSPIQRSDEENVSINLKAFSANSGGLSFQPQLIVGAPGDKYEREADHMADLVMSMNLPAISPPIQREEEETKSVVSPTIQRINSHRPRRRAAVPYSLLHSTEESEDEQNVNITLKSKKTKNNRRFKPKNKRGVPGAFAASQDIENKLKSKKGSGNPLPEETQEFMESRFGQDFSEVRIHTDGEAAEMNQNLEAKAFTHGQDIYFNTGEYQPDSESGKKLLAHELTHTIQQTKPKAKSKSRQELREKTPKLQRKPDFFGMGLKSKLEQKIKKEREEEQKKYEAEKEKEKAEKSEDVEAENADKKPEENQDQNQSKKPLKKINKKPKNSSRNNNYSPDEDVNNQTIVQQKKKENSPEKNEGKDENQDESKDEGKNEEKDESQDEEQDDKGKKEKEKLEKDKKGVSDKWAKEIDSKKKEGGDFSEAHKTQQNTEKQADKTKQLLDAEDEEAAKSQGENLEKESDKTTESEQQKAGQEENKEEATQNKDLEEAKKIKAQGDAEAAQAEGEAEEKAEGEAEKQQKENSPEDGFLETLGTQEGLRDPGVVKAPDLSGKPAPRSPNADPAFQAAVTQTEHLAAEQSRHKPAQDKAREAQDASVDTEQQMREAEASQSEEASHKEVQAFNKEEFISNLLAILEQNKPESQKDVEGGKGASEATEDILEEIEHSKDDSGGELEESATREPAPELEEPKISIPTPDPMEETGEAPIPEAIDAEATVPKSQSEEDVEKPLEETQQALSELIPEKLQKKLIVGAAGDQYEQEADRMAEVVMKMPEGATESPEEEEIEGETEGVPVNTGMVQSPRTIQRKEEGFTAEKPTQEGQVLLDKNRVELYESESGINVSGAVEKAEENVEETGKKFREKEEGIQEETLDVQAGSVLDSQEQMFDSRSQEFINVANTQAESQHKDEKERARVTQEIQAIYDTTQVNVNGILERMDARVNAEFEATNKKARAAFEAKQQELFAQWKHDYYYRRNPLWLPWIEIKTGWAYVRVRFYLKRFFNSPLWAINKIFTGLPGEVNNIYAVAREVFIEEQKAGIYRIADIVEEELTNAKNAVQEGRDRVNDYVANLPDSLKAVGTEAAENVQAQFDSLESSISDRQNQLVDDLTKKYEASIQEIDKRIKELKDKNKSLISKALAFIVKLAAWILRQVLRIVEPVIKMIPGVGNRAGDFLDALVDDPSGIMDALFSGVGDGFKNFGKNIVTHLKNAFFDWLLGMDMPIKFPDKFDLRGILDIILQVLGLSKDYILELASGELPDWASDILTTLIEKGPGALKEYLASIPEDLPPLALSFFKAIVEFPSKGVMVLWDFIKSGLSTMKELFMNGIMFEVVIPQIVIAGIQWVLSLTNPASGVIKIAKAIVNLLIFFINNMQMIRDVLEALGEVMDAIISKIVSQISQAVEAALADILPLVLGLLASVLGLGGIPKKIQKVITKLKSPVDQVVGGVFSSVGTVLSLLDPTSFMMGALEDKGSNKKKSNNKKKKKSNKNKSKKRKTKKSKTKAKKKDKKKRKKNKDKRQKSKAKKKDKKKRKKNKDKRQKSKAKKKDKKKRKKNKGKKKKPSQVLKKVAKKLTRQIKKNPKARRVKKVLKQFKKKYKLKSLKMTKNKKTKKVRKYLIVGVAKNTNNKNGKVQKKEASGNVENQTITPGMERALEEQQNQGEPLSTGVREPMESAFGLNLGRVRIHRDTESDRLSRSLNAKAFTTGRNIFFRQDTYAPHSYEGQKLLAHELTHVVQQSGEKPDIHRFFASDTYSREVIPVVQMSPTKIPTIQAKKDKKKKVKIKSKVKNTKLKMTVIITDKKTKKKPKKKKGKNIDNPEVMEEVQLSPTLISNVVEAIKAIINQNPEKTAVSNKLEDVRVKFALEVVKLVRAVTIGDSFAYIISIRGQGKYLDAQKMQAFLKRLARQAGTPHDMGMEQTRGMKPKLPIDDRTMSSSRERGRSPVIPAKVESKQLNGQPKPKFDITTKVKPINANSIEVIVRANPEAQNESQPVSKSPNS</sequence>
<feature type="compositionally biased region" description="Acidic residues" evidence="2">
    <location>
        <begin position="93"/>
        <end position="114"/>
    </location>
</feature>
<evidence type="ECO:0000256" key="1">
    <source>
        <dbReference type="SAM" id="Coils"/>
    </source>
</evidence>
<feature type="compositionally biased region" description="Basic and acidic residues" evidence="2">
    <location>
        <begin position="917"/>
        <end position="935"/>
    </location>
</feature>
<feature type="domain" description="eCIS core" evidence="3">
    <location>
        <begin position="164"/>
        <end position="241"/>
    </location>
</feature>
<keyword evidence="1" id="KW-0175">Coiled coil</keyword>
<feature type="coiled-coil region" evidence="1">
    <location>
        <begin position="1384"/>
        <end position="1477"/>
    </location>
</feature>
<feature type="compositionally biased region" description="Basic and acidic residues" evidence="2">
    <location>
        <begin position="798"/>
        <end position="839"/>
    </location>
</feature>
<feature type="compositionally biased region" description="Polar residues" evidence="2">
    <location>
        <begin position="9"/>
        <end position="18"/>
    </location>
</feature>
<feature type="compositionally biased region" description="Low complexity" evidence="2">
    <location>
        <begin position="1046"/>
        <end position="1057"/>
    </location>
</feature>
<feature type="compositionally biased region" description="Basic and acidic residues" evidence="2">
    <location>
        <begin position="981"/>
        <end position="990"/>
    </location>
</feature>
<feature type="compositionally biased region" description="Basic residues" evidence="2">
    <location>
        <begin position="1815"/>
        <end position="1907"/>
    </location>
</feature>
<feature type="region of interest" description="Disordered" evidence="2">
    <location>
        <begin position="1"/>
        <end position="66"/>
    </location>
</feature>
<dbReference type="EMBL" id="FO818640">
    <property type="protein sequence ID" value="CDM95423.1"/>
    <property type="molecule type" value="Genomic_DNA"/>
</dbReference>
<feature type="region of interest" description="Disordered" evidence="2">
    <location>
        <begin position="1808"/>
        <end position="1907"/>
    </location>
</feature>
<protein>
    <recommendedName>
        <fullName evidence="3">eCIS core domain-containing protein</fullName>
    </recommendedName>
</protein>
<dbReference type="InterPro" id="IPR032922">
    <property type="entry name" value="SON"/>
</dbReference>
<dbReference type="Proteomes" id="UP000032946">
    <property type="component" value="Chromosome"/>
</dbReference>
<evidence type="ECO:0000259" key="3">
    <source>
        <dbReference type="Pfam" id="PF13699"/>
    </source>
</evidence>
<feature type="domain" description="eCIS core" evidence="3">
    <location>
        <begin position="2003"/>
        <end position="2080"/>
    </location>
</feature>
<dbReference type="InterPro" id="IPR025295">
    <property type="entry name" value="eCIS_core_dom"/>
</dbReference>
<name>A0A9P1NZ38_9CYAN</name>
<reference evidence="4 5" key="1">
    <citation type="submission" date="2014-02" db="EMBL/GenBank/DDBJ databases">
        <authorList>
            <person name="Genoscope - CEA"/>
        </authorList>
    </citation>
    <scope>NUCLEOTIDE SEQUENCE [LARGE SCALE GENOMIC DNA]</scope>
    <source>
        <strain evidence="4 5">PCC 8005</strain>
    </source>
</reference>
<feature type="compositionally biased region" description="Acidic residues" evidence="2">
    <location>
        <begin position="1121"/>
        <end position="1131"/>
    </location>
</feature>
<dbReference type="PANTHER" id="PTHR46528:SF1">
    <property type="entry name" value="PROTEIN SON"/>
    <property type="match status" value="1"/>
</dbReference>
<feature type="domain" description="eCIS core" evidence="3">
    <location>
        <begin position="499"/>
        <end position="575"/>
    </location>
</feature>
<feature type="region of interest" description="Disordered" evidence="2">
    <location>
        <begin position="571"/>
        <end position="963"/>
    </location>
</feature>
<feature type="compositionally biased region" description="Basic and acidic residues" evidence="2">
    <location>
        <begin position="943"/>
        <end position="963"/>
    </location>
</feature>
<feature type="compositionally biased region" description="Low complexity" evidence="2">
    <location>
        <begin position="29"/>
        <end position="45"/>
    </location>
</feature>
<feature type="compositionally biased region" description="Basic and acidic residues" evidence="2">
    <location>
        <begin position="775"/>
        <end position="784"/>
    </location>
</feature>
<feature type="compositionally biased region" description="Basic and acidic residues" evidence="2">
    <location>
        <begin position="606"/>
        <end position="649"/>
    </location>
</feature>
<feature type="compositionally biased region" description="Basic and acidic residues" evidence="2">
    <location>
        <begin position="582"/>
        <end position="598"/>
    </location>
</feature>
<gene>
    <name evidence="4" type="ORF">ARTHRO_30692</name>
</gene>
<dbReference type="PANTHER" id="PTHR46528">
    <property type="entry name" value="PROTEIN SON"/>
    <property type="match status" value="1"/>
</dbReference>
<feature type="compositionally biased region" description="Acidic residues" evidence="2">
    <location>
        <begin position="719"/>
        <end position="728"/>
    </location>
</feature>
<proteinExistence type="predicted"/>
<dbReference type="RefSeq" id="WP_008051028.1">
    <property type="nucleotide sequence ID" value="NZ_FO818640.1"/>
</dbReference>
<keyword evidence="5" id="KW-1185">Reference proteome</keyword>
<evidence type="ECO:0000256" key="2">
    <source>
        <dbReference type="SAM" id="MobiDB-lite"/>
    </source>
</evidence>
<evidence type="ECO:0000313" key="5">
    <source>
        <dbReference type="Proteomes" id="UP000032946"/>
    </source>
</evidence>
<feature type="region of interest" description="Disordered" evidence="2">
    <location>
        <begin position="1116"/>
        <end position="1142"/>
    </location>
</feature>
<dbReference type="GO" id="GO:0003723">
    <property type="term" value="F:RNA binding"/>
    <property type="evidence" value="ECO:0007669"/>
    <property type="project" value="InterPro"/>
</dbReference>
<feature type="compositionally biased region" description="Basic and acidic residues" evidence="2">
    <location>
        <begin position="729"/>
        <end position="768"/>
    </location>
</feature>
<dbReference type="Pfam" id="PF13699">
    <property type="entry name" value="eCIS_core"/>
    <property type="match status" value="3"/>
</dbReference>